<dbReference type="InterPro" id="IPR042233">
    <property type="entry name" value="Cell_div_ZapA_N"/>
</dbReference>
<dbReference type="GO" id="GO:0032153">
    <property type="term" value="C:cell division site"/>
    <property type="evidence" value="ECO:0007669"/>
    <property type="project" value="TreeGrafter"/>
</dbReference>
<protein>
    <recommendedName>
        <fullName evidence="2">Cell division protein ZapA</fullName>
    </recommendedName>
    <alternativeName>
        <fullName evidence="9">Z ring-associated protein ZapA</fullName>
    </alternativeName>
</protein>
<evidence type="ECO:0000313" key="10">
    <source>
        <dbReference type="EMBL" id="SVE00452.1"/>
    </source>
</evidence>
<sequence length="102" mass="11734">MALNPKVLKVKILGQDYVVRSSAGQKYLNEVSNYMNEKMDEVKSTGIDDSQQLRIAVLAAMNITDELFSYKKEKQNFIEKVEAKTRAITEFIDNRIEEIESE</sequence>
<evidence type="ECO:0000256" key="1">
    <source>
        <dbReference type="ARBA" id="ARBA00004496"/>
    </source>
</evidence>
<evidence type="ECO:0000256" key="4">
    <source>
        <dbReference type="ARBA" id="ARBA00022618"/>
    </source>
</evidence>
<keyword evidence="3" id="KW-0963">Cytoplasm</keyword>
<name>A0A382ZY95_9ZZZZ</name>
<organism evidence="10">
    <name type="scientific">marine metagenome</name>
    <dbReference type="NCBI Taxonomy" id="408172"/>
    <lineage>
        <taxon>unclassified sequences</taxon>
        <taxon>metagenomes</taxon>
        <taxon>ecological metagenomes</taxon>
    </lineage>
</organism>
<dbReference type="GO" id="GO:0005829">
    <property type="term" value="C:cytosol"/>
    <property type="evidence" value="ECO:0007669"/>
    <property type="project" value="TreeGrafter"/>
</dbReference>
<dbReference type="Gene3D" id="1.20.5.50">
    <property type="match status" value="1"/>
</dbReference>
<keyword evidence="6" id="KW-0131">Cell cycle</keyword>
<evidence type="ECO:0000256" key="9">
    <source>
        <dbReference type="ARBA" id="ARBA00033158"/>
    </source>
</evidence>
<evidence type="ECO:0000256" key="6">
    <source>
        <dbReference type="ARBA" id="ARBA00023306"/>
    </source>
</evidence>
<evidence type="ECO:0000256" key="5">
    <source>
        <dbReference type="ARBA" id="ARBA00023210"/>
    </source>
</evidence>
<dbReference type="Pfam" id="PF05164">
    <property type="entry name" value="ZapA"/>
    <property type="match status" value="1"/>
</dbReference>
<dbReference type="GO" id="GO:0043093">
    <property type="term" value="P:FtsZ-dependent cytokinesis"/>
    <property type="evidence" value="ECO:0007669"/>
    <property type="project" value="TreeGrafter"/>
</dbReference>
<reference evidence="10" key="1">
    <citation type="submission" date="2018-05" db="EMBL/GenBank/DDBJ databases">
        <authorList>
            <person name="Lanie J.A."/>
            <person name="Ng W.-L."/>
            <person name="Kazmierczak K.M."/>
            <person name="Andrzejewski T.M."/>
            <person name="Davidsen T.M."/>
            <person name="Wayne K.J."/>
            <person name="Tettelin H."/>
            <person name="Glass J.I."/>
            <person name="Rusch D."/>
            <person name="Podicherti R."/>
            <person name="Tsui H.-C.T."/>
            <person name="Winkler M.E."/>
        </authorList>
    </citation>
    <scope>NUCLEOTIDE SEQUENCE</scope>
</reference>
<dbReference type="GO" id="GO:0000917">
    <property type="term" value="P:division septum assembly"/>
    <property type="evidence" value="ECO:0007669"/>
    <property type="project" value="UniProtKB-KW"/>
</dbReference>
<dbReference type="PANTHER" id="PTHR34981">
    <property type="entry name" value="CELL DIVISION PROTEIN ZAPA"/>
    <property type="match status" value="1"/>
</dbReference>
<dbReference type="AlphaFoldDB" id="A0A382ZY95"/>
<dbReference type="SUPFAM" id="SSF102829">
    <property type="entry name" value="Cell division protein ZapA-like"/>
    <property type="match status" value="1"/>
</dbReference>
<comment type="subcellular location">
    <subcellularLocation>
        <location evidence="1">Cytoplasm</location>
    </subcellularLocation>
</comment>
<proteinExistence type="predicted"/>
<comment type="function">
    <text evidence="7">Activator of cell division through the inhibition of FtsZ GTPase activity, therefore promoting FtsZ assembly into bundles of protofilaments necessary for the formation of the division Z ring. It is recruited early at mid-cell but it is not essential for cell division.</text>
</comment>
<gene>
    <name evidence="10" type="ORF">METZ01_LOCUS453306</name>
</gene>
<evidence type="ECO:0000256" key="8">
    <source>
        <dbReference type="ARBA" id="ARBA00026068"/>
    </source>
</evidence>
<evidence type="ECO:0000256" key="3">
    <source>
        <dbReference type="ARBA" id="ARBA00022490"/>
    </source>
</evidence>
<evidence type="ECO:0000256" key="7">
    <source>
        <dbReference type="ARBA" id="ARBA00024910"/>
    </source>
</evidence>
<comment type="subunit">
    <text evidence="8">Homodimer. Interacts with FtsZ.</text>
</comment>
<dbReference type="Gene3D" id="3.30.160.880">
    <property type="entry name" value="Cell division protein ZapA protomer, N-terminal domain"/>
    <property type="match status" value="1"/>
</dbReference>
<dbReference type="PANTHER" id="PTHR34981:SF1">
    <property type="entry name" value="CELL DIVISION PROTEIN ZAPA"/>
    <property type="match status" value="1"/>
</dbReference>
<keyword evidence="4" id="KW-0132">Cell division</keyword>
<dbReference type="InterPro" id="IPR007838">
    <property type="entry name" value="Cell_div_ZapA-like"/>
</dbReference>
<dbReference type="InterPro" id="IPR036192">
    <property type="entry name" value="Cell_div_ZapA-like_sf"/>
</dbReference>
<accession>A0A382ZY95</accession>
<dbReference type="EMBL" id="UINC01187629">
    <property type="protein sequence ID" value="SVE00452.1"/>
    <property type="molecule type" value="Genomic_DNA"/>
</dbReference>
<dbReference type="GO" id="GO:0000921">
    <property type="term" value="P:septin ring assembly"/>
    <property type="evidence" value="ECO:0007669"/>
    <property type="project" value="TreeGrafter"/>
</dbReference>
<keyword evidence="5" id="KW-0717">Septation</keyword>
<dbReference type="GO" id="GO:0030428">
    <property type="term" value="C:cell septum"/>
    <property type="evidence" value="ECO:0007669"/>
    <property type="project" value="TreeGrafter"/>
</dbReference>
<evidence type="ECO:0000256" key="2">
    <source>
        <dbReference type="ARBA" id="ARBA00015195"/>
    </source>
</evidence>